<dbReference type="EMBL" id="MF683293">
    <property type="protein sequence ID" value="ATU82434.1"/>
    <property type="molecule type" value="mRNA"/>
</dbReference>
<dbReference type="PANTHER" id="PTHR36299:SF2">
    <property type="entry name" value="DUF4773 DOMAIN-CONTAINING PROTEIN"/>
    <property type="match status" value="1"/>
</dbReference>
<accession>A0A2K8JLI2</accession>
<dbReference type="Pfam" id="PF15998">
    <property type="entry name" value="DUF4773"/>
    <property type="match status" value="1"/>
</dbReference>
<protein>
    <submittedName>
        <fullName evidence="3">Venom protein family 2 protein 13</fullName>
    </submittedName>
</protein>
<feature type="chain" id="PRO_5017999119" evidence="1">
    <location>
        <begin position="21"/>
        <end position="242"/>
    </location>
</feature>
<evidence type="ECO:0000313" key="3">
    <source>
        <dbReference type="EMBL" id="ATU82434.1"/>
    </source>
</evidence>
<dbReference type="PANTHER" id="PTHR36299">
    <property type="entry name" value="AGAP008005-PA"/>
    <property type="match status" value="1"/>
</dbReference>
<dbReference type="AlphaFoldDB" id="A0A2K8JLI2"/>
<organism evidence="3">
    <name type="scientific">Lethocerus distinctifemur</name>
    <dbReference type="NCBI Taxonomy" id="280095"/>
    <lineage>
        <taxon>Eukaryota</taxon>
        <taxon>Metazoa</taxon>
        <taxon>Ecdysozoa</taxon>
        <taxon>Arthropoda</taxon>
        <taxon>Hexapoda</taxon>
        <taxon>Insecta</taxon>
        <taxon>Pterygota</taxon>
        <taxon>Neoptera</taxon>
        <taxon>Paraneoptera</taxon>
        <taxon>Hemiptera</taxon>
        <taxon>Heteroptera</taxon>
        <taxon>Panheteroptera</taxon>
        <taxon>Nepomorpha</taxon>
        <taxon>Belostomatidae</taxon>
        <taxon>Lethocerinae</taxon>
        <taxon>Lethocerus</taxon>
    </lineage>
</organism>
<name>A0A2K8JLI2_9HEMI</name>
<reference evidence="3" key="1">
    <citation type="journal article" date="2018" name="Cell. Mol. Life Sci.">
        <title>Giant fish-killing water bug reveals ancient and dynamic venom evolution in Heteroptera.</title>
        <authorList>
            <person name="Walker A.A."/>
            <person name="Hernandez-Vargas M.J."/>
            <person name="Corzo G."/>
            <person name="Fry B.G."/>
            <person name="King G.F."/>
        </authorList>
    </citation>
    <scope>NUCLEOTIDE SEQUENCE</scope>
</reference>
<sequence length="242" mass="25944">MARTEAGLVLLAVLLVTVTGFQISDTETRPMPRGLFDKLVHAVDKVAHDAKDKVSGAVHEVTGTVDKVAHDAKDKVTGVVDKVSEKLMAEAEHLVERFKAMDICSCSKLQCKCCADPHNSSPDGGTCFAVNLVPAKLGVEYSLTLNGKKLLSGTASPRQIPAICVPVPYVPGLQVCLQPYDLQFNSSLHGCFRVEIKMATKTLISLALNCININKGGLVIEPPTEGPLKKVVPNIKVPLTKH</sequence>
<evidence type="ECO:0000259" key="2">
    <source>
        <dbReference type="Pfam" id="PF15998"/>
    </source>
</evidence>
<proteinExistence type="evidence at transcript level"/>
<feature type="domain" description="DUF4773" evidence="2">
    <location>
        <begin position="104"/>
        <end position="217"/>
    </location>
</feature>
<keyword evidence="1" id="KW-0732">Signal</keyword>
<dbReference type="InterPro" id="IPR031941">
    <property type="entry name" value="DUF4773"/>
</dbReference>
<feature type="signal peptide" evidence="1">
    <location>
        <begin position="1"/>
        <end position="20"/>
    </location>
</feature>
<evidence type="ECO:0000256" key="1">
    <source>
        <dbReference type="SAM" id="SignalP"/>
    </source>
</evidence>